<dbReference type="EMBL" id="ABVL01000010">
    <property type="protein sequence ID" value="EDY18883.1"/>
    <property type="molecule type" value="Genomic_DNA"/>
</dbReference>
<organism evidence="2 3">
    <name type="scientific">Chthoniobacter flavus Ellin428</name>
    <dbReference type="NCBI Taxonomy" id="497964"/>
    <lineage>
        <taxon>Bacteria</taxon>
        <taxon>Pseudomonadati</taxon>
        <taxon>Verrucomicrobiota</taxon>
        <taxon>Spartobacteria</taxon>
        <taxon>Chthoniobacterales</taxon>
        <taxon>Chthoniobacteraceae</taxon>
        <taxon>Chthoniobacter</taxon>
    </lineage>
</organism>
<accession>B4D3Q3</accession>
<dbReference type="eggNOG" id="COG0791">
    <property type="taxonomic scope" value="Bacteria"/>
</dbReference>
<name>B4D3Q3_9BACT</name>
<dbReference type="RefSeq" id="WP_006980866.1">
    <property type="nucleotide sequence ID" value="NZ_ABVL01000010.1"/>
</dbReference>
<dbReference type="SUPFAM" id="SSF54001">
    <property type="entry name" value="Cysteine proteinases"/>
    <property type="match status" value="1"/>
</dbReference>
<evidence type="ECO:0000313" key="2">
    <source>
        <dbReference type="EMBL" id="EDY18883.1"/>
    </source>
</evidence>
<reference evidence="2 3" key="1">
    <citation type="journal article" date="2011" name="J. Bacteriol.">
        <title>Genome sequence of Chthoniobacter flavus Ellin428, an aerobic heterotrophic soil bacterium.</title>
        <authorList>
            <person name="Kant R."/>
            <person name="van Passel M.W."/>
            <person name="Palva A."/>
            <person name="Lucas S."/>
            <person name="Lapidus A."/>
            <person name="Glavina Del Rio T."/>
            <person name="Dalin E."/>
            <person name="Tice H."/>
            <person name="Bruce D."/>
            <person name="Goodwin L."/>
            <person name="Pitluck S."/>
            <person name="Larimer F.W."/>
            <person name="Land M.L."/>
            <person name="Hauser L."/>
            <person name="Sangwan P."/>
            <person name="de Vos W.M."/>
            <person name="Janssen P.H."/>
            <person name="Smidt H."/>
        </authorList>
    </citation>
    <scope>NUCLEOTIDE SEQUENCE [LARGE SCALE GENOMIC DNA]</scope>
    <source>
        <strain evidence="2 3">Ellin428</strain>
    </source>
</reference>
<keyword evidence="3" id="KW-1185">Reference proteome</keyword>
<dbReference type="STRING" id="497964.CfE428DRAFT_3541"/>
<feature type="signal peptide" evidence="1">
    <location>
        <begin position="1"/>
        <end position="31"/>
    </location>
</feature>
<protein>
    <recommendedName>
        <fullName evidence="4">NlpC/P60 domain-containing protein</fullName>
    </recommendedName>
</protein>
<gene>
    <name evidence="2" type="ORF">CfE428DRAFT_3541</name>
</gene>
<comment type="caution">
    <text evidence="2">The sequence shown here is derived from an EMBL/GenBank/DDBJ whole genome shotgun (WGS) entry which is preliminary data.</text>
</comment>
<feature type="chain" id="PRO_5002800482" description="NlpC/P60 domain-containing protein" evidence="1">
    <location>
        <begin position="32"/>
        <end position="182"/>
    </location>
</feature>
<proteinExistence type="predicted"/>
<dbReference type="AlphaFoldDB" id="B4D3Q3"/>
<dbReference type="InParanoid" id="B4D3Q3"/>
<keyword evidence="1" id="KW-0732">Signal</keyword>
<evidence type="ECO:0000313" key="3">
    <source>
        <dbReference type="Proteomes" id="UP000005824"/>
    </source>
</evidence>
<evidence type="ECO:0008006" key="4">
    <source>
        <dbReference type="Google" id="ProtNLM"/>
    </source>
</evidence>
<evidence type="ECO:0000256" key="1">
    <source>
        <dbReference type="SAM" id="SignalP"/>
    </source>
</evidence>
<dbReference type="Proteomes" id="UP000005824">
    <property type="component" value="Unassembled WGS sequence"/>
</dbReference>
<dbReference type="InterPro" id="IPR038765">
    <property type="entry name" value="Papain-like_cys_pep_sf"/>
</dbReference>
<sequence precursor="true">MQTICPFVLKSWRTMLWCSLLLLLPTSVLLADGGPTPLPKKGPTVPGDRAVLKGRVAYAPANAPENIKVAIWATNTLASKPYVWGGGHGTFYDRGYDCSGTVSFFLHNGGLLEQPTPSKGFLSYGEYGPGKWVTIYAKAGHVFAYICGLRLDTTGKVEGEGPRWRAEYREPNGFIARHPSGM</sequence>
<dbReference type="Gene3D" id="3.90.1720.10">
    <property type="entry name" value="endopeptidase domain like (from Nostoc punctiforme)"/>
    <property type="match status" value="1"/>
</dbReference>